<evidence type="ECO:0000256" key="5">
    <source>
        <dbReference type="SAM" id="SignalP"/>
    </source>
</evidence>
<dbReference type="Pfam" id="PF00034">
    <property type="entry name" value="Cytochrom_C"/>
    <property type="match status" value="1"/>
</dbReference>
<dbReference type="EMBL" id="CP140154">
    <property type="protein sequence ID" value="WQG92176.1"/>
    <property type="molecule type" value="Genomic_DNA"/>
</dbReference>
<dbReference type="SUPFAM" id="SSF46626">
    <property type="entry name" value="Cytochrome c"/>
    <property type="match status" value="1"/>
</dbReference>
<evidence type="ECO:0000256" key="4">
    <source>
        <dbReference type="PROSITE-ProRule" id="PRU00433"/>
    </source>
</evidence>
<feature type="signal peptide" evidence="5">
    <location>
        <begin position="1"/>
        <end position="21"/>
    </location>
</feature>
<dbReference type="InterPro" id="IPR009056">
    <property type="entry name" value="Cyt_c-like_dom"/>
</dbReference>
<keyword evidence="2 4" id="KW-0479">Metal-binding</keyword>
<dbReference type="Gene3D" id="1.10.760.10">
    <property type="entry name" value="Cytochrome c-like domain"/>
    <property type="match status" value="1"/>
</dbReference>
<dbReference type="STRING" id="1004.SAMN05661012_04815"/>
<protein>
    <submittedName>
        <fullName evidence="7">Cytochrome c</fullName>
    </submittedName>
</protein>
<organism evidence="7 9">
    <name type="scientific">Chitinophaga sancti</name>
    <dbReference type="NCBI Taxonomy" id="1004"/>
    <lineage>
        <taxon>Bacteria</taxon>
        <taxon>Pseudomonadati</taxon>
        <taxon>Bacteroidota</taxon>
        <taxon>Chitinophagia</taxon>
        <taxon>Chitinophagales</taxon>
        <taxon>Chitinophagaceae</taxon>
        <taxon>Chitinophaga</taxon>
    </lineage>
</organism>
<evidence type="ECO:0000256" key="1">
    <source>
        <dbReference type="ARBA" id="ARBA00022617"/>
    </source>
</evidence>
<dbReference type="RefSeq" id="WP_072363778.1">
    <property type="nucleotide sequence ID" value="NZ_CBHWAX010000279.1"/>
</dbReference>
<gene>
    <name evidence="7" type="ORF">SAMN05661012_04815</name>
    <name evidence="8" type="ORF">SR876_11730</name>
</gene>
<dbReference type="AlphaFoldDB" id="A0A1K1S5U2"/>
<dbReference type="PROSITE" id="PS51007">
    <property type="entry name" value="CYTC"/>
    <property type="match status" value="1"/>
</dbReference>
<sequence length="163" mass="17815">MKKYVYTAVLLGLTWACSNNSQPPKEDSSAPVVEDNSLASSTSASSAAYDSTKGAGKYTNVALTATLDQKMIAAGKTVYEVKCAACHKLTDEKLVGPGWKGVTTRKSPEWIMNFVSNTDEMIDKDPHAQAMLAVCMVRMPNQHLSDEETRDVLEFMRNNDSSK</sequence>
<keyword evidence="10" id="KW-1185">Reference proteome</keyword>
<feature type="chain" id="PRO_5012182341" evidence="5">
    <location>
        <begin position="22"/>
        <end position="163"/>
    </location>
</feature>
<dbReference type="Proteomes" id="UP000183788">
    <property type="component" value="Unassembled WGS sequence"/>
</dbReference>
<dbReference type="InterPro" id="IPR036909">
    <property type="entry name" value="Cyt_c-like_dom_sf"/>
</dbReference>
<dbReference type="GO" id="GO:0020037">
    <property type="term" value="F:heme binding"/>
    <property type="evidence" value="ECO:0007669"/>
    <property type="project" value="InterPro"/>
</dbReference>
<dbReference type="EMBL" id="FPIZ01000018">
    <property type="protein sequence ID" value="SFW79721.1"/>
    <property type="molecule type" value="Genomic_DNA"/>
</dbReference>
<reference evidence="8 10" key="2">
    <citation type="submission" date="2023-11" db="EMBL/GenBank/DDBJ databases">
        <title>MicrobeMod: A computational toolkit for identifying prokaryotic methylation and restriction-modification with nanopore sequencing.</title>
        <authorList>
            <person name="Crits-Christoph A."/>
            <person name="Kang S.C."/>
            <person name="Lee H."/>
            <person name="Ostrov N."/>
        </authorList>
    </citation>
    <scope>NUCLEOTIDE SEQUENCE [LARGE SCALE GENOMIC DNA]</scope>
    <source>
        <strain evidence="8 10">ATCC 23090</strain>
    </source>
</reference>
<reference evidence="7 9" key="1">
    <citation type="submission" date="2016-11" db="EMBL/GenBank/DDBJ databases">
        <authorList>
            <person name="Jaros S."/>
            <person name="Januszkiewicz K."/>
            <person name="Wedrychowicz H."/>
        </authorList>
    </citation>
    <scope>NUCLEOTIDE SEQUENCE [LARGE SCALE GENOMIC DNA]</scope>
    <source>
        <strain evidence="7 9">DSM 784</strain>
    </source>
</reference>
<evidence type="ECO:0000259" key="6">
    <source>
        <dbReference type="PROSITE" id="PS51007"/>
    </source>
</evidence>
<evidence type="ECO:0000256" key="3">
    <source>
        <dbReference type="ARBA" id="ARBA00023004"/>
    </source>
</evidence>
<dbReference type="Proteomes" id="UP001326715">
    <property type="component" value="Chromosome"/>
</dbReference>
<keyword evidence="5" id="KW-0732">Signal</keyword>
<accession>A0A1K1S5U2</accession>
<dbReference type="GO" id="GO:0009055">
    <property type="term" value="F:electron transfer activity"/>
    <property type="evidence" value="ECO:0007669"/>
    <property type="project" value="InterPro"/>
</dbReference>
<keyword evidence="1 4" id="KW-0349">Heme</keyword>
<name>A0A1K1S5U2_9BACT</name>
<evidence type="ECO:0000313" key="9">
    <source>
        <dbReference type="Proteomes" id="UP000183788"/>
    </source>
</evidence>
<proteinExistence type="predicted"/>
<evidence type="ECO:0000256" key="2">
    <source>
        <dbReference type="ARBA" id="ARBA00022723"/>
    </source>
</evidence>
<feature type="domain" description="Cytochrome c" evidence="6">
    <location>
        <begin position="70"/>
        <end position="160"/>
    </location>
</feature>
<dbReference type="GO" id="GO:0046872">
    <property type="term" value="F:metal ion binding"/>
    <property type="evidence" value="ECO:0007669"/>
    <property type="project" value="UniProtKB-KW"/>
</dbReference>
<evidence type="ECO:0000313" key="10">
    <source>
        <dbReference type="Proteomes" id="UP001326715"/>
    </source>
</evidence>
<evidence type="ECO:0000313" key="8">
    <source>
        <dbReference type="EMBL" id="WQG92176.1"/>
    </source>
</evidence>
<keyword evidence="3 4" id="KW-0408">Iron</keyword>
<evidence type="ECO:0000313" key="7">
    <source>
        <dbReference type="EMBL" id="SFW79721.1"/>
    </source>
</evidence>
<dbReference type="OrthoDB" id="2827525at2"/>